<protein>
    <submittedName>
        <fullName evidence="1">Uncharacterized protein</fullName>
    </submittedName>
</protein>
<name>A0ABW5BFP9_9PROT</name>
<keyword evidence="2" id="KW-1185">Reference proteome</keyword>
<accession>A0ABW5BFP9</accession>
<reference evidence="2" key="1">
    <citation type="journal article" date="2019" name="Int. J. Syst. Evol. Microbiol.">
        <title>The Global Catalogue of Microorganisms (GCM) 10K type strain sequencing project: providing services to taxonomists for standard genome sequencing and annotation.</title>
        <authorList>
            <consortium name="The Broad Institute Genomics Platform"/>
            <consortium name="The Broad Institute Genome Sequencing Center for Infectious Disease"/>
            <person name="Wu L."/>
            <person name="Ma J."/>
        </authorList>
    </citation>
    <scope>NUCLEOTIDE SEQUENCE [LARGE SCALE GENOMIC DNA]</scope>
    <source>
        <strain evidence="2">CGMCC 4.7192</strain>
    </source>
</reference>
<organism evidence="1 2">
    <name type="scientific">Kiloniella antarctica</name>
    <dbReference type="NCBI Taxonomy" id="1550907"/>
    <lineage>
        <taxon>Bacteria</taxon>
        <taxon>Pseudomonadati</taxon>
        <taxon>Pseudomonadota</taxon>
        <taxon>Alphaproteobacteria</taxon>
        <taxon>Rhodospirillales</taxon>
        <taxon>Kiloniellaceae</taxon>
        <taxon>Kiloniella</taxon>
    </lineage>
</organism>
<evidence type="ECO:0000313" key="1">
    <source>
        <dbReference type="EMBL" id="MFD2204937.1"/>
    </source>
</evidence>
<proteinExistence type="predicted"/>
<evidence type="ECO:0000313" key="2">
    <source>
        <dbReference type="Proteomes" id="UP001597294"/>
    </source>
</evidence>
<comment type="caution">
    <text evidence="1">The sequence shown here is derived from an EMBL/GenBank/DDBJ whole genome shotgun (WGS) entry which is preliminary data.</text>
</comment>
<sequence>MNVLALQLPCKSANAEQSVRLNFSLDLQSIHIVTRLLIDRGYFISPEVASELSSPLKDGYYCLMIDTEIDPHWIIPFSRWLFKKANLASLETRLEDSEGTVIVQCNLYGTGMFL</sequence>
<dbReference type="EMBL" id="JBHUII010000001">
    <property type="protein sequence ID" value="MFD2204937.1"/>
    <property type="molecule type" value="Genomic_DNA"/>
</dbReference>
<gene>
    <name evidence="1" type="ORF">ACFSKO_04925</name>
</gene>
<dbReference type="Proteomes" id="UP001597294">
    <property type="component" value="Unassembled WGS sequence"/>
</dbReference>
<dbReference type="RefSeq" id="WP_380249003.1">
    <property type="nucleotide sequence ID" value="NZ_JBHUII010000001.1"/>
</dbReference>